<dbReference type="SUPFAM" id="SSF51419">
    <property type="entry name" value="PLP-binding barrel"/>
    <property type="match status" value="1"/>
</dbReference>
<comment type="caution">
    <text evidence="5">The sequence shown here is derived from an EMBL/GenBank/DDBJ whole genome shotgun (WGS) entry which is preliminary data.</text>
</comment>
<dbReference type="Pfam" id="PF01168">
    <property type="entry name" value="Ala_racemase_N"/>
    <property type="match status" value="1"/>
</dbReference>
<dbReference type="InterPro" id="IPR011078">
    <property type="entry name" value="PyrdxlP_homeostasis"/>
</dbReference>
<reference evidence="5 6" key="1">
    <citation type="submission" date="2020-08" db="EMBL/GenBank/DDBJ databases">
        <title>A Genomic Blueprint of the Chicken Gut Microbiome.</title>
        <authorList>
            <person name="Gilroy R."/>
            <person name="Ravi A."/>
            <person name="Getino M."/>
            <person name="Pursley I."/>
            <person name="Horton D.L."/>
            <person name="Alikhan N.-F."/>
            <person name="Baker D."/>
            <person name="Gharbi K."/>
            <person name="Hall N."/>
            <person name="Watson M."/>
            <person name="Adriaenssens E.M."/>
            <person name="Foster-Nyarko E."/>
            <person name="Jarju S."/>
            <person name="Secka A."/>
            <person name="Antonio M."/>
            <person name="Oren A."/>
            <person name="Chaudhuri R."/>
            <person name="La Ragione R.M."/>
            <person name="Hildebrand F."/>
            <person name="Pallen M.J."/>
        </authorList>
    </citation>
    <scope>NUCLEOTIDE SEQUENCE [LARGE SCALE GENOMIC DNA]</scope>
    <source>
        <strain evidence="5 6">Sa1CVN1</strain>
    </source>
</reference>
<organism evidence="5 6">
    <name type="scientific">Phocaeicola intestinalis</name>
    <dbReference type="NCBI Taxonomy" id="2762212"/>
    <lineage>
        <taxon>Bacteria</taxon>
        <taxon>Pseudomonadati</taxon>
        <taxon>Bacteroidota</taxon>
        <taxon>Bacteroidia</taxon>
        <taxon>Bacteroidales</taxon>
        <taxon>Bacteroidaceae</taxon>
        <taxon>Phocaeicola</taxon>
    </lineage>
</organism>
<feature type="domain" description="Alanine racemase N-terminal" evidence="4">
    <location>
        <begin position="3"/>
        <end position="219"/>
    </location>
</feature>
<proteinExistence type="inferred from homology"/>
<dbReference type="InterPro" id="IPR029066">
    <property type="entry name" value="PLP-binding_barrel"/>
</dbReference>
<dbReference type="PIRSF" id="PIRSF004848">
    <property type="entry name" value="YBL036c_PLPDEIII"/>
    <property type="match status" value="1"/>
</dbReference>
<comment type="function">
    <text evidence="2">Pyridoxal 5'-phosphate (PLP)-binding protein, which is involved in PLP homeostasis.</text>
</comment>
<accession>A0ABR8Y9I6</accession>
<dbReference type="PANTHER" id="PTHR10146">
    <property type="entry name" value="PROLINE SYNTHETASE CO-TRANSCRIBED BACTERIAL HOMOLOG PROTEIN"/>
    <property type="match status" value="1"/>
</dbReference>
<sequence length="222" mass="25485">MDIQTNLRNVLAELPDGVRLVAVSKFHPAEAIREAYEAGQRIFGESKEQELAEKQKTLPNDIEWHFIGHLQTNKVKYIAPYIALIQAVDSYKLLAEINKQAAKYNRVIPCLLEIHIAREESKYGFTPQACREMLEAGEWKKLDHVRIAGVMGMATNTDDEEQIAHEFHTLKDLFDEWKQAFFAEEPTFKEVSMGMSHDYEIALRNGTTLVRVGTKIFGERVY</sequence>
<dbReference type="RefSeq" id="WP_022040200.1">
    <property type="nucleotide sequence ID" value="NZ_JACSPP010000027.1"/>
</dbReference>
<dbReference type="CDD" id="cd00635">
    <property type="entry name" value="PLPDE_III_YBL036c_like"/>
    <property type="match status" value="1"/>
</dbReference>
<keyword evidence="1 2" id="KW-0663">Pyridoxal phosphate</keyword>
<dbReference type="PROSITE" id="PS01211">
    <property type="entry name" value="UPF0001"/>
    <property type="match status" value="1"/>
</dbReference>
<dbReference type="EMBL" id="JACSPP010000027">
    <property type="protein sequence ID" value="MBD8040719.1"/>
    <property type="molecule type" value="Genomic_DNA"/>
</dbReference>
<evidence type="ECO:0000256" key="2">
    <source>
        <dbReference type="HAMAP-Rule" id="MF_02087"/>
    </source>
</evidence>
<dbReference type="InterPro" id="IPR001608">
    <property type="entry name" value="Ala_racemase_N"/>
</dbReference>
<dbReference type="PANTHER" id="PTHR10146:SF14">
    <property type="entry name" value="PYRIDOXAL PHOSPHATE HOMEOSTASIS PROTEIN"/>
    <property type="match status" value="1"/>
</dbReference>
<dbReference type="Proteomes" id="UP000620874">
    <property type="component" value="Unassembled WGS sequence"/>
</dbReference>
<dbReference type="Gene3D" id="3.20.20.10">
    <property type="entry name" value="Alanine racemase"/>
    <property type="match status" value="1"/>
</dbReference>
<comment type="similarity">
    <text evidence="2 3">Belongs to the pyridoxal phosphate-binding protein YggS/PROSC family.</text>
</comment>
<dbReference type="HAMAP" id="MF_02087">
    <property type="entry name" value="PLP_homeostasis"/>
    <property type="match status" value="1"/>
</dbReference>
<evidence type="ECO:0000313" key="5">
    <source>
        <dbReference type="EMBL" id="MBD8040719.1"/>
    </source>
</evidence>
<evidence type="ECO:0000256" key="1">
    <source>
        <dbReference type="ARBA" id="ARBA00022898"/>
    </source>
</evidence>
<protein>
    <recommendedName>
        <fullName evidence="2">Pyridoxal phosphate homeostasis protein</fullName>
        <shortName evidence="2">PLP homeostasis protein</shortName>
    </recommendedName>
</protein>
<dbReference type="NCBIfam" id="TIGR00044">
    <property type="entry name" value="YggS family pyridoxal phosphate-dependent enzyme"/>
    <property type="match status" value="1"/>
</dbReference>
<feature type="modified residue" description="N6-(pyridoxal phosphate)lysine" evidence="2">
    <location>
        <position position="25"/>
    </location>
</feature>
<evidence type="ECO:0000313" key="6">
    <source>
        <dbReference type="Proteomes" id="UP000620874"/>
    </source>
</evidence>
<gene>
    <name evidence="5" type="ORF">H9625_09785</name>
</gene>
<evidence type="ECO:0000256" key="3">
    <source>
        <dbReference type="RuleBase" id="RU004514"/>
    </source>
</evidence>
<evidence type="ECO:0000259" key="4">
    <source>
        <dbReference type="Pfam" id="PF01168"/>
    </source>
</evidence>
<name>A0ABR8Y9I6_9BACT</name>
<keyword evidence="6" id="KW-1185">Reference proteome</keyword>